<accession>A0AA88MXS6</accession>
<name>A0AA88MXS6_CHASR</name>
<evidence type="ECO:0000256" key="1">
    <source>
        <dbReference type="SAM" id="MobiDB-lite"/>
    </source>
</evidence>
<evidence type="ECO:0000313" key="2">
    <source>
        <dbReference type="EMBL" id="KAK2847439.1"/>
    </source>
</evidence>
<dbReference type="EMBL" id="JAUPFM010000007">
    <property type="protein sequence ID" value="KAK2847439.1"/>
    <property type="molecule type" value="Genomic_DNA"/>
</dbReference>
<protein>
    <submittedName>
        <fullName evidence="2">Uncharacterized protein</fullName>
    </submittedName>
</protein>
<keyword evidence="3" id="KW-1185">Reference proteome</keyword>
<feature type="region of interest" description="Disordered" evidence="1">
    <location>
        <begin position="1"/>
        <end position="43"/>
    </location>
</feature>
<dbReference type="Proteomes" id="UP001187415">
    <property type="component" value="Unassembled WGS sequence"/>
</dbReference>
<comment type="caution">
    <text evidence="2">The sequence shown here is derived from an EMBL/GenBank/DDBJ whole genome shotgun (WGS) entry which is preliminary data.</text>
</comment>
<evidence type="ECO:0000313" key="3">
    <source>
        <dbReference type="Proteomes" id="UP001187415"/>
    </source>
</evidence>
<sequence length="220" mass="24700">MEAGNKNERGEDTESKECERGTGKARGSGERDRVRAGQGEDVMERALPKVHRWDCLKRREAPWRARTRTQSRDRSAPARTLLRSGQWETATSASQCEQLPVLGAWTVASVSPHPPCCLTPPPSTSPLLSRRNPPALPPHMLYFFPISSSFCPLAYSCLCPLPPPSLLPRPPVCPPTFLFFLSRTLAIPWHCHPPTQQFLLITQTPRSPPWAYFWLPPGRD</sequence>
<reference evidence="2" key="1">
    <citation type="submission" date="2023-07" db="EMBL/GenBank/DDBJ databases">
        <title>Chromosome-level Genome Assembly of Striped Snakehead (Channa striata).</title>
        <authorList>
            <person name="Liu H."/>
        </authorList>
    </citation>
    <scope>NUCLEOTIDE SEQUENCE</scope>
    <source>
        <strain evidence="2">Gz</strain>
        <tissue evidence="2">Muscle</tissue>
    </source>
</reference>
<organism evidence="2 3">
    <name type="scientific">Channa striata</name>
    <name type="common">Snakehead murrel</name>
    <name type="synonym">Ophicephalus striatus</name>
    <dbReference type="NCBI Taxonomy" id="64152"/>
    <lineage>
        <taxon>Eukaryota</taxon>
        <taxon>Metazoa</taxon>
        <taxon>Chordata</taxon>
        <taxon>Craniata</taxon>
        <taxon>Vertebrata</taxon>
        <taxon>Euteleostomi</taxon>
        <taxon>Actinopterygii</taxon>
        <taxon>Neopterygii</taxon>
        <taxon>Teleostei</taxon>
        <taxon>Neoteleostei</taxon>
        <taxon>Acanthomorphata</taxon>
        <taxon>Anabantaria</taxon>
        <taxon>Anabantiformes</taxon>
        <taxon>Channoidei</taxon>
        <taxon>Channidae</taxon>
        <taxon>Channa</taxon>
    </lineage>
</organism>
<dbReference type="AlphaFoldDB" id="A0AA88MXS6"/>
<feature type="compositionally biased region" description="Basic and acidic residues" evidence="1">
    <location>
        <begin position="1"/>
        <end position="35"/>
    </location>
</feature>
<proteinExistence type="predicted"/>
<gene>
    <name evidence="2" type="ORF">Q5P01_010438</name>
</gene>